<organism evidence="1">
    <name type="scientific">Castellaniella ginsengisoli</name>
    <dbReference type="NCBI Taxonomy" id="546114"/>
    <lineage>
        <taxon>Bacteria</taxon>
        <taxon>Pseudomonadati</taxon>
        <taxon>Pseudomonadota</taxon>
        <taxon>Betaproteobacteria</taxon>
        <taxon>Burkholderiales</taxon>
        <taxon>Alcaligenaceae</taxon>
        <taxon>Castellaniella</taxon>
    </lineage>
</organism>
<accession>A0AB39E3K6</accession>
<dbReference type="EMBL" id="CP158261">
    <property type="protein sequence ID" value="XDJ67483.1"/>
    <property type="molecule type" value="Genomic_DNA"/>
</dbReference>
<dbReference type="EMBL" id="CP158259">
    <property type="protein sequence ID" value="XDJ61025.1"/>
    <property type="molecule type" value="Genomic_DNA"/>
</dbReference>
<dbReference type="RefSeq" id="WP_368641644.1">
    <property type="nucleotide sequence ID" value="NZ_CP158259.1"/>
</dbReference>
<evidence type="ECO:0000313" key="3">
    <source>
        <dbReference type="EMBL" id="XDJ67483.1"/>
    </source>
</evidence>
<name>A0AB39E3K6_9BURK</name>
<dbReference type="EMBL" id="CP158268">
    <property type="protein sequence ID" value="XDJ84983.1"/>
    <property type="molecule type" value="Genomic_DNA"/>
</dbReference>
<dbReference type="EMBL" id="CP158260">
    <property type="protein sequence ID" value="XDJ64360.1"/>
    <property type="molecule type" value="Genomic_DNA"/>
</dbReference>
<gene>
    <name evidence="3" type="ORF">ABRY91_05500</name>
    <name evidence="1" type="ORF">ABRY92_13870</name>
    <name evidence="2" type="ORF">ABRZ03_03130</name>
    <name evidence="4" type="ORF">ABRZ08_12400</name>
</gene>
<reference evidence="1" key="1">
    <citation type="submission" date="2024-05" db="EMBL/GenBank/DDBJ databases">
        <authorList>
            <person name="Luo Y.-C."/>
            <person name="Nicholds J."/>
            <person name="Mortimer T."/>
            <person name="Maboni G."/>
        </authorList>
    </citation>
    <scope>NUCLEOTIDE SEQUENCE</scope>
    <source>
        <strain evidence="4">140124</strain>
        <strain evidence="3">145849</strain>
        <strain evidence="2">145850</strain>
        <strain evidence="1">145852</strain>
    </source>
</reference>
<proteinExistence type="predicted"/>
<evidence type="ECO:0000313" key="4">
    <source>
        <dbReference type="EMBL" id="XDJ84983.1"/>
    </source>
</evidence>
<protein>
    <submittedName>
        <fullName evidence="1">Uncharacterized protein</fullName>
    </submittedName>
</protein>
<sequence>MKNQLVVSILAAAVGDALSAAFIPGGNVAGVAISKVFAKRLEAAREIFLSELATGEKNLNSAEFEESAAIVYRYLKAAQEGAARLNLRLLAAVFAGQVRERTIVADEFLYYADLLSSLRRDEIILLGTLERFAVEVRREQIGFDNTDFASRVSERARCALIPAQFQDEEHYAAVAGALLRTGLVVGLSGWNTMVFIPSKLMAELNQLVEVEGVLQRDQAMQ</sequence>
<evidence type="ECO:0000313" key="1">
    <source>
        <dbReference type="EMBL" id="XDJ61025.1"/>
    </source>
</evidence>
<evidence type="ECO:0000313" key="2">
    <source>
        <dbReference type="EMBL" id="XDJ64360.1"/>
    </source>
</evidence>
<dbReference type="AlphaFoldDB" id="A0AB39E3K6"/>